<evidence type="ECO:0000256" key="3">
    <source>
        <dbReference type="ARBA" id="ARBA00004931"/>
    </source>
</evidence>
<comment type="pathway">
    <text evidence="2">Amino-acid biosynthesis; L-isoleucine biosynthesis; L-isoleucine from 2-oxobutanoate: step 4/4.</text>
</comment>
<evidence type="ECO:0000256" key="9">
    <source>
        <dbReference type="ARBA" id="ARBA00048798"/>
    </source>
</evidence>
<proteinExistence type="inferred from homology"/>
<dbReference type="OrthoDB" id="9805628at2"/>
<organism evidence="11 12">
    <name type="scientific">Adhaeribacter arboris</name>
    <dbReference type="NCBI Taxonomy" id="2072846"/>
    <lineage>
        <taxon>Bacteria</taxon>
        <taxon>Pseudomonadati</taxon>
        <taxon>Bacteroidota</taxon>
        <taxon>Cytophagia</taxon>
        <taxon>Cytophagales</taxon>
        <taxon>Hymenobacteraceae</taxon>
        <taxon>Adhaeribacter</taxon>
    </lineage>
</organism>
<evidence type="ECO:0000256" key="4">
    <source>
        <dbReference type="ARBA" id="ARBA00005072"/>
    </source>
</evidence>
<evidence type="ECO:0000256" key="10">
    <source>
        <dbReference type="ARBA" id="ARBA00049229"/>
    </source>
</evidence>
<comment type="cofactor">
    <cofactor evidence="1">
        <name>pyridoxal 5'-phosphate</name>
        <dbReference type="ChEBI" id="CHEBI:597326"/>
    </cofactor>
</comment>
<dbReference type="SUPFAM" id="SSF56752">
    <property type="entry name" value="D-aminoacid aminotransferase-like PLP-dependent enzymes"/>
    <property type="match status" value="1"/>
</dbReference>
<dbReference type="CDD" id="cd00449">
    <property type="entry name" value="PLPDE_IV"/>
    <property type="match status" value="1"/>
</dbReference>
<dbReference type="Gene3D" id="3.20.10.10">
    <property type="entry name" value="D-amino Acid Aminotransferase, subunit A, domain 2"/>
    <property type="match status" value="1"/>
</dbReference>
<dbReference type="InterPro" id="IPR043131">
    <property type="entry name" value="BCAT-like_N"/>
</dbReference>
<dbReference type="EC" id="2.6.1.42" evidence="6"/>
<evidence type="ECO:0000256" key="8">
    <source>
        <dbReference type="ARBA" id="ARBA00048212"/>
    </source>
</evidence>
<evidence type="ECO:0000256" key="2">
    <source>
        <dbReference type="ARBA" id="ARBA00004824"/>
    </source>
</evidence>
<dbReference type="PANTHER" id="PTHR42743:SF11">
    <property type="entry name" value="AMINODEOXYCHORISMATE LYASE"/>
    <property type="match status" value="1"/>
</dbReference>
<keyword evidence="7" id="KW-0663">Pyridoxal phosphate</keyword>
<comment type="pathway">
    <text evidence="3">Amino-acid biosynthesis; L-valine biosynthesis; L-valine from pyruvate: step 4/4.</text>
</comment>
<evidence type="ECO:0000256" key="5">
    <source>
        <dbReference type="ARBA" id="ARBA00009320"/>
    </source>
</evidence>
<evidence type="ECO:0000256" key="7">
    <source>
        <dbReference type="ARBA" id="ARBA00022898"/>
    </source>
</evidence>
<comment type="catalytic activity">
    <reaction evidence="10">
        <text>L-leucine + 2-oxoglutarate = 4-methyl-2-oxopentanoate + L-glutamate</text>
        <dbReference type="Rhea" id="RHEA:18321"/>
        <dbReference type="ChEBI" id="CHEBI:16810"/>
        <dbReference type="ChEBI" id="CHEBI:17865"/>
        <dbReference type="ChEBI" id="CHEBI:29985"/>
        <dbReference type="ChEBI" id="CHEBI:57427"/>
        <dbReference type="EC" id="2.6.1.42"/>
    </reaction>
</comment>
<dbReference type="GO" id="GO:0046394">
    <property type="term" value="P:carboxylic acid biosynthetic process"/>
    <property type="evidence" value="ECO:0007669"/>
    <property type="project" value="UniProtKB-ARBA"/>
</dbReference>
<evidence type="ECO:0000313" key="12">
    <source>
        <dbReference type="Proteomes" id="UP000240357"/>
    </source>
</evidence>
<comment type="pathway">
    <text evidence="4">Amino-acid biosynthesis; L-leucine biosynthesis; L-leucine from 3-methyl-2-oxobutanoate: step 4/4.</text>
</comment>
<gene>
    <name evidence="11" type="ORF">AHMF7605_16970</name>
</gene>
<dbReference type="FunFam" id="3.20.10.10:FF:000002">
    <property type="entry name" value="D-alanine aminotransferase"/>
    <property type="match status" value="1"/>
</dbReference>
<dbReference type="InterPro" id="IPR043132">
    <property type="entry name" value="BCAT-like_C"/>
</dbReference>
<sequence length="285" mass="32033">MPSSPNLFVYHQQEIIPLEKAYLHISDLAVQRGYGIFDFFKIQNNVPLFLDDYLARFYESARLMDLPVPFTPDELKKVLYQLMAKNQIPESGIKMVLTGGYSEDGYTPAAPNLIITQQPVSLPTEEIIQQGIKIITYSFVRELAPAKTINYTTGIRLMKEVKAQGATDVLYYHNEVITEFPRSNFFIVTHDNQVRTPEQDVLKGITRKNVLELADKKYPTAAGTVTLTDLAQAKEAFLTSTTKRIIPIVQVNDQIIGNGQPGPVTLDLLQDLTTLENQHALVASF</sequence>
<dbReference type="Proteomes" id="UP000240357">
    <property type="component" value="Unassembled WGS sequence"/>
</dbReference>
<dbReference type="InterPro" id="IPR001544">
    <property type="entry name" value="Aminotrans_IV"/>
</dbReference>
<dbReference type="Pfam" id="PF01063">
    <property type="entry name" value="Aminotran_4"/>
    <property type="match status" value="1"/>
</dbReference>
<dbReference type="GO" id="GO:0008652">
    <property type="term" value="P:amino acid biosynthetic process"/>
    <property type="evidence" value="ECO:0007669"/>
    <property type="project" value="UniProtKB-ARBA"/>
</dbReference>
<dbReference type="AlphaFoldDB" id="A0A2T2YHT6"/>
<comment type="catalytic activity">
    <reaction evidence="8">
        <text>L-valine + 2-oxoglutarate = 3-methyl-2-oxobutanoate + L-glutamate</text>
        <dbReference type="Rhea" id="RHEA:24813"/>
        <dbReference type="ChEBI" id="CHEBI:11851"/>
        <dbReference type="ChEBI" id="CHEBI:16810"/>
        <dbReference type="ChEBI" id="CHEBI:29985"/>
        <dbReference type="ChEBI" id="CHEBI:57762"/>
        <dbReference type="EC" id="2.6.1.42"/>
    </reaction>
</comment>
<evidence type="ECO:0000313" key="11">
    <source>
        <dbReference type="EMBL" id="PSR55073.1"/>
    </source>
</evidence>
<comment type="caution">
    <text evidence="11">The sequence shown here is derived from an EMBL/GenBank/DDBJ whole genome shotgun (WGS) entry which is preliminary data.</text>
</comment>
<evidence type="ECO:0000256" key="1">
    <source>
        <dbReference type="ARBA" id="ARBA00001933"/>
    </source>
</evidence>
<dbReference type="RefSeq" id="WP_106931251.1">
    <property type="nucleotide sequence ID" value="NZ_PYFT01000001.1"/>
</dbReference>
<reference evidence="11 12" key="1">
    <citation type="submission" date="2018-03" db="EMBL/GenBank/DDBJ databases">
        <title>Adhaeribacter sp. HMF7605 Genome sequencing and assembly.</title>
        <authorList>
            <person name="Kang H."/>
            <person name="Kang J."/>
            <person name="Cha I."/>
            <person name="Kim H."/>
            <person name="Joh K."/>
        </authorList>
    </citation>
    <scope>NUCLEOTIDE SEQUENCE [LARGE SCALE GENOMIC DNA]</scope>
    <source>
        <strain evidence="11 12">HMF7605</strain>
    </source>
</reference>
<name>A0A2T2YHT6_9BACT</name>
<dbReference type="InterPro" id="IPR036038">
    <property type="entry name" value="Aminotransferase-like"/>
</dbReference>
<keyword evidence="12" id="KW-1185">Reference proteome</keyword>
<dbReference type="InterPro" id="IPR050571">
    <property type="entry name" value="Class-IV_PLP-Dep_Aminotrnsfr"/>
</dbReference>
<dbReference type="PANTHER" id="PTHR42743">
    <property type="entry name" value="AMINO-ACID AMINOTRANSFERASE"/>
    <property type="match status" value="1"/>
</dbReference>
<dbReference type="Gene3D" id="3.30.470.10">
    <property type="match status" value="1"/>
</dbReference>
<protein>
    <recommendedName>
        <fullName evidence="6">branched-chain-amino-acid transaminase</fullName>
        <ecNumber evidence="6">2.6.1.42</ecNumber>
    </recommendedName>
</protein>
<keyword evidence="11" id="KW-0808">Transferase</keyword>
<dbReference type="GO" id="GO:0004084">
    <property type="term" value="F:branched-chain-amino-acid transaminase activity"/>
    <property type="evidence" value="ECO:0007669"/>
    <property type="project" value="UniProtKB-EC"/>
</dbReference>
<dbReference type="EMBL" id="PYFT01000001">
    <property type="protein sequence ID" value="PSR55073.1"/>
    <property type="molecule type" value="Genomic_DNA"/>
</dbReference>
<keyword evidence="11" id="KW-0032">Aminotransferase</keyword>
<evidence type="ECO:0000256" key="6">
    <source>
        <dbReference type="ARBA" id="ARBA00013053"/>
    </source>
</evidence>
<comment type="similarity">
    <text evidence="5">Belongs to the class-IV pyridoxal-phosphate-dependent aminotransferase family.</text>
</comment>
<comment type="catalytic activity">
    <reaction evidence="9">
        <text>L-isoleucine + 2-oxoglutarate = (S)-3-methyl-2-oxopentanoate + L-glutamate</text>
        <dbReference type="Rhea" id="RHEA:24801"/>
        <dbReference type="ChEBI" id="CHEBI:16810"/>
        <dbReference type="ChEBI" id="CHEBI:29985"/>
        <dbReference type="ChEBI" id="CHEBI:35146"/>
        <dbReference type="ChEBI" id="CHEBI:58045"/>
        <dbReference type="EC" id="2.6.1.42"/>
    </reaction>
</comment>
<accession>A0A2T2YHT6</accession>